<proteinExistence type="predicted"/>
<evidence type="ECO:0000313" key="3">
    <source>
        <dbReference type="Proteomes" id="UP000661507"/>
    </source>
</evidence>
<reference evidence="2" key="2">
    <citation type="submission" date="2020-09" db="EMBL/GenBank/DDBJ databases">
        <authorList>
            <person name="Sun Q."/>
            <person name="Zhou Y."/>
        </authorList>
    </citation>
    <scope>NUCLEOTIDE SEQUENCE</scope>
    <source>
        <strain evidence="2">CGMCC 1.3617</strain>
    </source>
</reference>
<sequence>MYDASDPRAALAGTPKTQPAATEFAGAEIARFYEEPPQESGPEGRTWYVRGQNFLIAYTRAAPGAVLSRAVQPDEYVVLLQDSGTSVIIEAGGQREEVPGYSLAVVPPGASSVTVPKGGEVVRIFSTQSKDLAARCVNASSYATPHPNLPSYAPWPAPRGGYRIRAYSLDVAPAPGRFGRIFRCSTLMVNIIDPYEGPRDVRKLSPHHHDDFEQGSLALGGAFVHHLRWPWTVDMTQWREDLAAHCAAPSVCVIPPPSIHTSRGVDTGVNQLIDIFAPPRMDFSEKPGWVLNADDYPMPGQG</sequence>
<evidence type="ECO:0000256" key="1">
    <source>
        <dbReference type="SAM" id="MobiDB-lite"/>
    </source>
</evidence>
<evidence type="ECO:0000313" key="2">
    <source>
        <dbReference type="EMBL" id="GGJ18105.1"/>
    </source>
</evidence>
<reference evidence="2" key="1">
    <citation type="journal article" date="2014" name="Int. J. Syst. Evol. Microbiol.">
        <title>Complete genome sequence of Corynebacterium casei LMG S-19264T (=DSM 44701T), isolated from a smear-ripened cheese.</title>
        <authorList>
            <consortium name="US DOE Joint Genome Institute (JGI-PGF)"/>
            <person name="Walter F."/>
            <person name="Albersmeier A."/>
            <person name="Kalinowski J."/>
            <person name="Ruckert C."/>
        </authorList>
    </citation>
    <scope>NUCLEOTIDE SEQUENCE</scope>
    <source>
        <strain evidence="2">CGMCC 1.3617</strain>
    </source>
</reference>
<dbReference type="AlphaFoldDB" id="A0A917KKK3"/>
<organism evidence="2 3">
    <name type="scientific">Neoroseomonas lacus</name>
    <dbReference type="NCBI Taxonomy" id="287609"/>
    <lineage>
        <taxon>Bacteria</taxon>
        <taxon>Pseudomonadati</taxon>
        <taxon>Pseudomonadota</taxon>
        <taxon>Alphaproteobacteria</taxon>
        <taxon>Acetobacterales</taxon>
        <taxon>Acetobacteraceae</taxon>
        <taxon>Neoroseomonas</taxon>
    </lineage>
</organism>
<name>A0A917KKK3_9PROT</name>
<dbReference type="Gene3D" id="2.60.120.10">
    <property type="entry name" value="Jelly Rolls"/>
    <property type="match status" value="1"/>
</dbReference>
<dbReference type="Proteomes" id="UP000661507">
    <property type="component" value="Unassembled WGS sequence"/>
</dbReference>
<gene>
    <name evidence="2" type="ORF">GCM10011320_26790</name>
</gene>
<dbReference type="RefSeq" id="WP_188967556.1">
    <property type="nucleotide sequence ID" value="NZ_BMKW01000006.1"/>
</dbReference>
<keyword evidence="3" id="KW-1185">Reference proteome</keyword>
<dbReference type="InterPro" id="IPR014710">
    <property type="entry name" value="RmlC-like_jellyroll"/>
</dbReference>
<dbReference type="EMBL" id="BMKW01000006">
    <property type="protein sequence ID" value="GGJ18105.1"/>
    <property type="molecule type" value="Genomic_DNA"/>
</dbReference>
<comment type="caution">
    <text evidence="2">The sequence shown here is derived from an EMBL/GenBank/DDBJ whole genome shotgun (WGS) entry which is preliminary data.</text>
</comment>
<protein>
    <submittedName>
        <fullName evidence="2">Uncharacterized protein</fullName>
    </submittedName>
</protein>
<feature type="region of interest" description="Disordered" evidence="1">
    <location>
        <begin position="1"/>
        <end position="20"/>
    </location>
</feature>
<accession>A0A917KKK3</accession>